<organism evidence="9 10">
    <name type="scientific">Caenorhabditis briggsae</name>
    <dbReference type="NCBI Taxonomy" id="6238"/>
    <lineage>
        <taxon>Eukaryota</taxon>
        <taxon>Metazoa</taxon>
        <taxon>Ecdysozoa</taxon>
        <taxon>Nematoda</taxon>
        <taxon>Chromadorea</taxon>
        <taxon>Rhabditida</taxon>
        <taxon>Rhabditina</taxon>
        <taxon>Rhabditomorpha</taxon>
        <taxon>Rhabditoidea</taxon>
        <taxon>Rhabditidae</taxon>
        <taxon>Peloderinae</taxon>
        <taxon>Caenorhabditis</taxon>
    </lineage>
</organism>
<evidence type="ECO:0000256" key="7">
    <source>
        <dbReference type="SAM" id="SignalP"/>
    </source>
</evidence>
<keyword evidence="3 4" id="KW-1015">Disulfide bond</keyword>
<reference evidence="9 10" key="1">
    <citation type="submission" date="2022-02" db="EMBL/GenBank/DDBJ databases">
        <title>Chromosome-level reference genomes for two strains of Caenorhabditis briggsae: an improved platform for comparative genomics.</title>
        <authorList>
            <person name="Stevens L."/>
            <person name="Andersen E.C."/>
        </authorList>
    </citation>
    <scope>NUCLEOTIDE SEQUENCE [LARGE SCALE GENOMIC DNA]</scope>
    <source>
        <strain evidence="9">QX1410_ONT</strain>
        <tissue evidence="9">Whole-organism</tissue>
    </source>
</reference>
<dbReference type="Gene3D" id="2.10.25.10">
    <property type="entry name" value="Laminin"/>
    <property type="match status" value="1"/>
</dbReference>
<evidence type="ECO:0000256" key="1">
    <source>
        <dbReference type="ARBA" id="ARBA00022536"/>
    </source>
</evidence>
<evidence type="ECO:0000256" key="2">
    <source>
        <dbReference type="ARBA" id="ARBA00022737"/>
    </source>
</evidence>
<keyword evidence="2" id="KW-0677">Repeat</keyword>
<feature type="domain" description="EGF-like" evidence="8">
    <location>
        <begin position="133"/>
        <end position="174"/>
    </location>
</feature>
<dbReference type="PROSITE" id="PS01186">
    <property type="entry name" value="EGF_2"/>
    <property type="match status" value="1"/>
</dbReference>
<feature type="region of interest" description="Disordered" evidence="5">
    <location>
        <begin position="306"/>
        <end position="359"/>
    </location>
</feature>
<gene>
    <name evidence="9" type="ORF">L3Y34_006394</name>
</gene>
<dbReference type="InterPro" id="IPR002049">
    <property type="entry name" value="LE_dom"/>
</dbReference>
<evidence type="ECO:0000313" key="10">
    <source>
        <dbReference type="Proteomes" id="UP000827892"/>
    </source>
</evidence>
<evidence type="ECO:0000256" key="4">
    <source>
        <dbReference type="PROSITE-ProRule" id="PRU00076"/>
    </source>
</evidence>
<feature type="compositionally biased region" description="Basic and acidic residues" evidence="5">
    <location>
        <begin position="337"/>
        <end position="359"/>
    </location>
</feature>
<keyword evidence="7" id="KW-0732">Signal</keyword>
<dbReference type="InterPro" id="IPR051216">
    <property type="entry name" value="Teneurin"/>
</dbReference>
<evidence type="ECO:0000256" key="5">
    <source>
        <dbReference type="SAM" id="MobiDB-lite"/>
    </source>
</evidence>
<proteinExistence type="predicted"/>
<evidence type="ECO:0000256" key="6">
    <source>
        <dbReference type="SAM" id="Phobius"/>
    </source>
</evidence>
<evidence type="ECO:0000256" key="3">
    <source>
        <dbReference type="ARBA" id="ARBA00023157"/>
    </source>
</evidence>
<name>A0AAE8ZWG1_CAEBR</name>
<feature type="chain" id="PRO_5042040310" description="EGF-like domain-containing protein" evidence="7">
    <location>
        <begin position="25"/>
        <end position="359"/>
    </location>
</feature>
<comment type="caution">
    <text evidence="4">Lacks conserved residue(s) required for the propagation of feature annotation.</text>
</comment>
<keyword evidence="1 4" id="KW-0245">EGF-like domain</keyword>
<keyword evidence="6" id="KW-0472">Membrane</keyword>
<dbReference type="AlphaFoldDB" id="A0AAE8ZWG1"/>
<dbReference type="Pfam" id="PF00053">
    <property type="entry name" value="EGF_laminin"/>
    <property type="match status" value="1"/>
</dbReference>
<feature type="transmembrane region" description="Helical" evidence="6">
    <location>
        <begin position="247"/>
        <end position="270"/>
    </location>
</feature>
<protein>
    <recommendedName>
        <fullName evidence="8">EGF-like domain-containing protein</fullName>
    </recommendedName>
</protein>
<keyword evidence="6" id="KW-0812">Transmembrane</keyword>
<dbReference type="PROSITE" id="PS00022">
    <property type="entry name" value="EGF_1"/>
    <property type="match status" value="2"/>
</dbReference>
<sequence>MHCLRPVLQLVLLFLFLTPSPIKANDLDESVLSDVHRILQKRSILDNVALDDPRAPCRNGGIFAGGICHCIKGQTGDHCEHFECVKGLSVGFRFDPESLLFNEPCICEQGWKGEMCDYQPAEKCGNKGEWKKDRCECVGSYFGSECQYTSKCVEGFLRNGRCICDVGFEGDYCDKIICVYGTPDLKNRTLSCDCPEKFAGRRCEKCKKHGPLLEPFPHCELDPSKKKHIEKAAEHRAKVKRGIRRRIQIICICVVALSVVAFFVCVGRCVHKNAITAKNLRNREDTAERHRLLTNHVRLQKFEETVAQENTENTEAARAEERHRRKSEPAVLKLNVRQKDKKDKIKLDTKAPVTRKDTR</sequence>
<feature type="signal peptide" evidence="7">
    <location>
        <begin position="1"/>
        <end position="24"/>
    </location>
</feature>
<evidence type="ECO:0000259" key="8">
    <source>
        <dbReference type="PROSITE" id="PS50026"/>
    </source>
</evidence>
<dbReference type="PROSITE" id="PS50026">
    <property type="entry name" value="EGF_3"/>
    <property type="match status" value="1"/>
</dbReference>
<dbReference type="InterPro" id="IPR000742">
    <property type="entry name" value="EGF"/>
</dbReference>
<feature type="disulfide bond" evidence="4">
    <location>
        <begin position="164"/>
        <end position="173"/>
    </location>
</feature>
<dbReference type="Proteomes" id="UP000827892">
    <property type="component" value="Chromosome V"/>
</dbReference>
<accession>A0AAE8ZWG1</accession>
<dbReference type="EMBL" id="CP090895">
    <property type="protein sequence ID" value="ULT86655.1"/>
    <property type="molecule type" value="Genomic_DNA"/>
</dbReference>
<keyword evidence="6" id="KW-1133">Transmembrane helix</keyword>
<dbReference type="PANTHER" id="PTHR11219">
    <property type="entry name" value="TENEURIN AND N-ACETYLGLUCOSAMINE-1-PHOSPHODIESTER ALPHA-N-ACETYLGLUCOSAMINIDASE"/>
    <property type="match status" value="1"/>
</dbReference>
<evidence type="ECO:0000313" key="9">
    <source>
        <dbReference type="EMBL" id="ULT86655.1"/>
    </source>
</evidence>
<dbReference type="PANTHER" id="PTHR11219:SF69">
    <property type="entry name" value="TENEURIN-A"/>
    <property type="match status" value="1"/>
</dbReference>